<evidence type="ECO:0000313" key="1">
    <source>
        <dbReference type="EMBL" id="KWN06408.1"/>
    </source>
</evidence>
<organism evidence="1 2">
    <name type="scientific">Burkholderia territorii</name>
    <dbReference type="NCBI Taxonomy" id="1503055"/>
    <lineage>
        <taxon>Bacteria</taxon>
        <taxon>Pseudomonadati</taxon>
        <taxon>Pseudomonadota</taxon>
        <taxon>Betaproteobacteria</taxon>
        <taxon>Burkholderiales</taxon>
        <taxon>Burkholderiaceae</taxon>
        <taxon>Burkholderia</taxon>
        <taxon>Burkholderia cepacia complex</taxon>
    </lineage>
</organism>
<name>A0A125K426_9BURK</name>
<dbReference type="Proteomes" id="UP000068016">
    <property type="component" value="Unassembled WGS sequence"/>
</dbReference>
<dbReference type="AlphaFoldDB" id="A0A125K426"/>
<sequence length="438" mass="47179">MLLFCPKCGEQHVDAPEEREYDAGLSTLMEVSWTNPPHRSHLCHACQCVWRPADVATVGVATIETHGTADTWTVEQGSIAVNDLPATGRRDDALTPEEIQDRLHRFFSKRNTTAMTTVSVTEFVVELLTTSPPAMAAAAPIDERVAQLEASVRRYQTMVDVLKQRLHDITHPDVPADERAAFSEWVKTQDNGVTLYAAYLHGKARPAALPAAEAVAYRVLRRNTVSGEWVTDGRHWCDGAPSADLLAETAGRADEWRVEIAVAAAAAAQPAQAGAPTTLIPEPRTAGETVFKYGDNGVCRVALTDERIRAIENEQAKIPSATRDSLTIRTVPAILADRQADASSEAHESVPSLTNPLTPFGMLVRSLRIVSGTLLGDMAKHLGCSSAMLSAVEFGRTPLTDAMIADTAAYFSSVGIPDTLHALSVASRARAILDGADQ</sequence>
<comment type="caution">
    <text evidence="1">The sequence shown here is derived from an EMBL/GenBank/DDBJ whole genome shotgun (WGS) entry which is preliminary data.</text>
</comment>
<protein>
    <submittedName>
        <fullName evidence="1">Uncharacterized protein</fullName>
    </submittedName>
</protein>
<accession>A0A125K426</accession>
<evidence type="ECO:0000313" key="2">
    <source>
        <dbReference type="Proteomes" id="UP000068016"/>
    </source>
</evidence>
<reference evidence="1 2" key="1">
    <citation type="submission" date="2015-11" db="EMBL/GenBank/DDBJ databases">
        <title>Expanding the genomic diversity of Burkholderia species for the development of highly accurate diagnostics.</title>
        <authorList>
            <person name="Sahl J."/>
            <person name="Keim P."/>
            <person name="Wagner D."/>
        </authorList>
    </citation>
    <scope>NUCLEOTIDE SEQUENCE [LARGE SCALE GENOMIC DNA]</scope>
    <source>
        <strain evidence="1 2">MSMB793WGS</strain>
    </source>
</reference>
<gene>
    <name evidence="1" type="ORF">WT83_27380</name>
</gene>
<dbReference type="EMBL" id="LPLZ01000074">
    <property type="protein sequence ID" value="KWN06408.1"/>
    <property type="molecule type" value="Genomic_DNA"/>
</dbReference>
<proteinExistence type="predicted"/>